<dbReference type="AlphaFoldDB" id="A0AAN5R5G7"/>
<name>A0AAN5R5G7_LEGPN</name>
<dbReference type="Proteomes" id="UP000861567">
    <property type="component" value="Unassembled WGS sequence"/>
</dbReference>
<organism evidence="3 4">
    <name type="scientific">Legionella pneumophila</name>
    <dbReference type="NCBI Taxonomy" id="446"/>
    <lineage>
        <taxon>Bacteria</taxon>
        <taxon>Pseudomonadati</taxon>
        <taxon>Pseudomonadota</taxon>
        <taxon>Gammaproteobacteria</taxon>
        <taxon>Legionellales</taxon>
        <taxon>Legionellaceae</taxon>
        <taxon>Legionella</taxon>
    </lineage>
</organism>
<evidence type="ECO:0000256" key="1">
    <source>
        <dbReference type="SAM" id="Coils"/>
    </source>
</evidence>
<comment type="caution">
    <text evidence="3">The sequence shown here is derived from an EMBL/GenBank/DDBJ whole genome shotgun (WGS) entry which is preliminary data.</text>
</comment>
<dbReference type="EMBL" id="DACSEI010000018">
    <property type="protein sequence ID" value="HAT1596710.1"/>
    <property type="molecule type" value="Genomic_DNA"/>
</dbReference>
<keyword evidence="2" id="KW-1133">Transmembrane helix</keyword>
<reference evidence="3" key="1">
    <citation type="journal article" date="2018" name="Genome Biol.">
        <title>SKESA: strategic k-mer extension for scrupulous assemblies.</title>
        <authorList>
            <person name="Souvorov A."/>
            <person name="Agarwala R."/>
            <person name="Lipman D.J."/>
        </authorList>
    </citation>
    <scope>NUCLEOTIDE SEQUENCE</scope>
    <source>
        <strain evidence="3">D3612</strain>
    </source>
</reference>
<feature type="transmembrane region" description="Helical" evidence="2">
    <location>
        <begin position="145"/>
        <end position="162"/>
    </location>
</feature>
<accession>A0AAN5R5G7</accession>
<keyword evidence="2" id="KW-0812">Transmembrane</keyword>
<evidence type="ECO:0000313" key="3">
    <source>
        <dbReference type="EMBL" id="HAT1596710.1"/>
    </source>
</evidence>
<sequence length="374" mass="43056">MYTKLFRTIPVQHIPTPSARPIMTRPIVRPNSPDMDKLYRKAAELEYAEQNKYEQELSTYNKIKMEMEAQSTDVNKKGETMTPKEAAGKILDAAFVKLRAHLGTYGDSLNLIEHPLRTYAFPKFEKIFTYFAKDGRVDKQTVDRFSGYALLFIVALAVMLVAEKVTNQKEKIAKIEKELDALDKQYTNGVLDHGDIRHEIKNKQEKLRELQEELEKYENILVKLEESQHQIFLKSKDQSILRQLVNQFLSFGVNPEKQQKEEIQSYLNEQKDDVAAKLTAREITKWGSVNAVAINAEDKISQISKKEEKIKGEIEKAELSATRVAQYVIETGDKLENKQMELKNTWGYSFFSQYAKKIEEESAPTNTPATGYDI</sequence>
<evidence type="ECO:0000256" key="2">
    <source>
        <dbReference type="SAM" id="Phobius"/>
    </source>
</evidence>
<keyword evidence="2" id="KW-0472">Membrane</keyword>
<reference evidence="3" key="2">
    <citation type="submission" date="2020-11" db="EMBL/GenBank/DDBJ databases">
        <authorList>
            <consortium name="NCBI Pathogen Detection Project"/>
        </authorList>
    </citation>
    <scope>NUCLEOTIDE SEQUENCE</scope>
    <source>
        <strain evidence="3">D3612</strain>
    </source>
</reference>
<feature type="coiled-coil region" evidence="1">
    <location>
        <begin position="165"/>
        <end position="230"/>
    </location>
</feature>
<evidence type="ECO:0000313" key="4">
    <source>
        <dbReference type="Proteomes" id="UP000861567"/>
    </source>
</evidence>
<keyword evidence="1" id="KW-0175">Coiled coil</keyword>
<gene>
    <name evidence="3" type="ORF">I8Y58_001941</name>
</gene>
<protein>
    <submittedName>
        <fullName evidence="3">Uncharacterized protein</fullName>
    </submittedName>
</protein>
<proteinExistence type="predicted"/>